<sequence>MTSDLSSISVGLVELNVGDLYINNFKINDISISDSPIIFIKGNAESIIIDNSQYDNILRTTSDDTTTKIGGTIEATIGGTSEQLSIQNSHFIKCISQQSYQAGGISLIIKNQRTVSISQTSFIQCESDQGSGINAQILSGGTLTIDGTSSFVCCKSRLDLGAALYSTISGANSKLILENGLLFEGYINDQDGNKQTQFGQGRGIYIATSNNGIIETNEIIFNECKGINGGGIQINCQSTLKQTFNGTQFTSCSANQNGGGIHALISSGEIEMNEVIMSGCSGLNGGGIYSTIDQTGKLTIKDSSSFTNCNSSENGGGLYVNIDFTTPSQISVQSTRFDSCSALNPQISNIHKGYGSGIFISGINWDNISNGINLGKVEYIDCETDQGDKGLFIVMNDLRQLCRLGNPRGQYVRSKDYIDEISDISLLMGYRGSPNQFESATAEDLLSKISELEYYWTDSGNQWHISTMNSGIDRLSCGLKPNPCATINYALLLNPLLFEGQYNPNTDIATMILLEDDMIDTVININTATILGNKIAIQSENGGEGKILSYDNTYKIGSNSESNTLFNVNGDGSKLGLYHLKLDNSFVTATSPLILLTGDSSNIIDAQLHIESCIFAQSGNAPFPELKHNLIQQNGGQASIKNTQISNYLFSSGKSVINVESLTDSQEYSLIINRTTFSKIIQQGNDGGSALRATIKQGSSVQLQDYCIFEECICESGSGGAIKIQQ</sequence>
<gene>
    <name evidence="1" type="ORF">EZS28_037485</name>
</gene>
<organism evidence="1 2">
    <name type="scientific">Streblomastix strix</name>
    <dbReference type="NCBI Taxonomy" id="222440"/>
    <lineage>
        <taxon>Eukaryota</taxon>
        <taxon>Metamonada</taxon>
        <taxon>Preaxostyla</taxon>
        <taxon>Oxymonadida</taxon>
        <taxon>Streblomastigidae</taxon>
        <taxon>Streblomastix</taxon>
    </lineage>
</organism>
<comment type="caution">
    <text evidence="1">The sequence shown here is derived from an EMBL/GenBank/DDBJ whole genome shotgun (WGS) entry which is preliminary data.</text>
</comment>
<dbReference type="AlphaFoldDB" id="A0A5J4U9D4"/>
<dbReference type="Proteomes" id="UP000324800">
    <property type="component" value="Unassembled WGS sequence"/>
</dbReference>
<reference evidence="1 2" key="1">
    <citation type="submission" date="2019-03" db="EMBL/GenBank/DDBJ databases">
        <title>Single cell metagenomics reveals metabolic interactions within the superorganism composed of flagellate Streblomastix strix and complex community of Bacteroidetes bacteria on its surface.</title>
        <authorList>
            <person name="Treitli S.C."/>
            <person name="Kolisko M."/>
            <person name="Husnik F."/>
            <person name="Keeling P."/>
            <person name="Hampl V."/>
        </authorList>
    </citation>
    <scope>NUCLEOTIDE SEQUENCE [LARGE SCALE GENOMIC DNA]</scope>
    <source>
        <strain evidence="1">ST1C</strain>
    </source>
</reference>
<feature type="non-terminal residue" evidence="1">
    <location>
        <position position="726"/>
    </location>
</feature>
<protein>
    <submittedName>
        <fullName evidence="1">Uncharacterized protein</fullName>
    </submittedName>
</protein>
<proteinExistence type="predicted"/>
<evidence type="ECO:0000313" key="1">
    <source>
        <dbReference type="EMBL" id="KAA6366988.1"/>
    </source>
</evidence>
<accession>A0A5J4U9D4</accession>
<name>A0A5J4U9D4_9EUKA</name>
<evidence type="ECO:0000313" key="2">
    <source>
        <dbReference type="Proteomes" id="UP000324800"/>
    </source>
</evidence>
<dbReference type="EMBL" id="SNRW01018796">
    <property type="protein sequence ID" value="KAA6366988.1"/>
    <property type="molecule type" value="Genomic_DNA"/>
</dbReference>